<dbReference type="Proteomes" id="UP000321291">
    <property type="component" value="Chromosome"/>
</dbReference>
<proteinExistence type="predicted"/>
<dbReference type="AlphaFoldDB" id="A0A5B8VNP8"/>
<sequence length="123" mass="14269">MKKFLTIFITILILSTGLFVYFKYYYVFATGVKSGVLNYAVYKGNLFKTYEGKLIQQGFGAQKSGSFQSYEFAFSVDDSAVFHQLERNSGKVFDLHYREYHGRLPWRGHSVYIVDSILAMRDQ</sequence>
<name>A0A5B8VNP8_9BACT</name>
<reference evidence="1 2" key="1">
    <citation type="journal article" date="2017" name="Int. J. Syst. Evol. Microbiol.">
        <title>Arachidicoccus ginsenosidivorans sp. nov., with ginsenoside-converting activity isolated from ginseng cultivating soil.</title>
        <authorList>
            <person name="Siddiqi M.Z."/>
            <person name="Aslam Z."/>
            <person name="Im W.T."/>
        </authorList>
    </citation>
    <scope>NUCLEOTIDE SEQUENCE [LARGE SCALE GENOMIC DNA]</scope>
    <source>
        <strain evidence="1 2">Gsoil 809</strain>
    </source>
</reference>
<dbReference type="KEGG" id="agi:FSB73_13460"/>
<evidence type="ECO:0000313" key="2">
    <source>
        <dbReference type="Proteomes" id="UP000321291"/>
    </source>
</evidence>
<keyword evidence="2" id="KW-1185">Reference proteome</keyword>
<evidence type="ECO:0000313" key="1">
    <source>
        <dbReference type="EMBL" id="QEC72532.1"/>
    </source>
</evidence>
<evidence type="ECO:0008006" key="3">
    <source>
        <dbReference type="Google" id="ProtNLM"/>
    </source>
</evidence>
<dbReference type="RefSeq" id="WP_146783111.1">
    <property type="nucleotide sequence ID" value="NZ_CP042434.1"/>
</dbReference>
<protein>
    <recommendedName>
        <fullName evidence="3">6-phosphogluconate dehydrogenase</fullName>
    </recommendedName>
</protein>
<accession>A0A5B8VNP8</accession>
<dbReference type="EMBL" id="CP042434">
    <property type="protein sequence ID" value="QEC72532.1"/>
    <property type="molecule type" value="Genomic_DNA"/>
</dbReference>
<dbReference type="OrthoDB" id="9794557at2"/>
<gene>
    <name evidence="1" type="ORF">FSB73_13460</name>
</gene>
<organism evidence="1 2">
    <name type="scientific">Arachidicoccus ginsenosidivorans</name>
    <dbReference type="NCBI Taxonomy" id="496057"/>
    <lineage>
        <taxon>Bacteria</taxon>
        <taxon>Pseudomonadati</taxon>
        <taxon>Bacteroidota</taxon>
        <taxon>Chitinophagia</taxon>
        <taxon>Chitinophagales</taxon>
        <taxon>Chitinophagaceae</taxon>
        <taxon>Arachidicoccus</taxon>
    </lineage>
</organism>